<name>A0AAP0QFW8_9ROSI</name>
<dbReference type="PANTHER" id="PTHR24314">
    <property type="entry name" value="NON-SPECIFIC LIPID TRANSFER PROTEIN-RELATED"/>
    <property type="match status" value="1"/>
</dbReference>
<dbReference type="EMBL" id="JBCGBO010000007">
    <property type="protein sequence ID" value="KAK9187534.1"/>
    <property type="molecule type" value="Genomic_DNA"/>
</dbReference>
<dbReference type="InterPro" id="IPR052625">
    <property type="entry name" value="Chl_b_Red"/>
</dbReference>
<protein>
    <recommendedName>
        <fullName evidence="4">Chlorophyll(Ide) b reductase NOL, chloroplastic</fullName>
    </recommendedName>
</protein>
<dbReference type="InterPro" id="IPR002347">
    <property type="entry name" value="SDR_fam"/>
</dbReference>
<dbReference type="InterPro" id="IPR020904">
    <property type="entry name" value="Sc_DH/Rdtase_CS"/>
</dbReference>
<dbReference type="GO" id="GO:0034256">
    <property type="term" value="F:chlorophyll(ide) b reductase activity"/>
    <property type="evidence" value="ECO:0007669"/>
    <property type="project" value="TreeGrafter"/>
</dbReference>
<proteinExistence type="inferred from homology"/>
<accession>A0AAP0QFW8</accession>
<dbReference type="Gene3D" id="3.40.50.720">
    <property type="entry name" value="NAD(P)-binding Rossmann-like Domain"/>
    <property type="match status" value="2"/>
</dbReference>
<comment type="similarity">
    <text evidence="1">Belongs to the short-chain dehydrogenases/reductases (SDR) family.</text>
</comment>
<dbReference type="AlphaFoldDB" id="A0AAP0QFW8"/>
<dbReference type="PRINTS" id="PR00080">
    <property type="entry name" value="SDRFAMILY"/>
</dbReference>
<evidence type="ECO:0000313" key="2">
    <source>
        <dbReference type="EMBL" id="KAK9187534.1"/>
    </source>
</evidence>
<evidence type="ECO:0000256" key="1">
    <source>
        <dbReference type="RuleBase" id="RU000363"/>
    </source>
</evidence>
<dbReference type="Proteomes" id="UP001428341">
    <property type="component" value="Unassembled WGS sequence"/>
</dbReference>
<dbReference type="PROSITE" id="PS00061">
    <property type="entry name" value="ADH_SHORT"/>
    <property type="match status" value="1"/>
</dbReference>
<organism evidence="2 3">
    <name type="scientific">Citrus x changshan-huyou</name>
    <dbReference type="NCBI Taxonomy" id="2935761"/>
    <lineage>
        <taxon>Eukaryota</taxon>
        <taxon>Viridiplantae</taxon>
        <taxon>Streptophyta</taxon>
        <taxon>Embryophyta</taxon>
        <taxon>Tracheophyta</taxon>
        <taxon>Spermatophyta</taxon>
        <taxon>Magnoliopsida</taxon>
        <taxon>eudicotyledons</taxon>
        <taxon>Gunneridae</taxon>
        <taxon>Pentapetalae</taxon>
        <taxon>rosids</taxon>
        <taxon>malvids</taxon>
        <taxon>Sapindales</taxon>
        <taxon>Rutaceae</taxon>
        <taxon>Aurantioideae</taxon>
        <taxon>Citrus</taxon>
    </lineage>
</organism>
<sequence>MASNAAINCSLINFSSKNHQLILTSLPIPHYRYGSSTVRFRRNCFSLRASKSYHSPIIRADSSSSSSSSSVKREPMLPPYNVLITGSTKGIGYALAKEFLKAGDNVIICSRSVHVGLSGKMIMQGTIWVLVNLDWATGHVQMYLMGKEIISYQEKEFALGYTQPCEDFGLRFCPPSSMFPLIFICLNFDLLTAERVDSAVQSLREEFGEQHVWGTKCDVREGNEVADLVAFAQKNLKYVDIWINNAGSNAYSYKPLAETSDEDLIEVITTNSLGLMICCREAMKMMREQPQGGHIFNIDGAGSDGRPTPRSRAVFLNRLQYTLLIDIPSGFPPVYFLFAAYGATKRSVVHLTKSLQAELQMQDVKNVVVHNLSPGMVTTDLLMSGATTKQAKFFINVLAEPADVVAECLVPKIRSITASGSTKPTYLRFLTGVKAYSQIFSRIAFGARRNRYILED</sequence>
<gene>
    <name evidence="2" type="ORF">WN944_018931</name>
</gene>
<dbReference type="CDD" id="cd05233">
    <property type="entry name" value="SDR_c"/>
    <property type="match status" value="1"/>
</dbReference>
<dbReference type="GO" id="GO:0010304">
    <property type="term" value="P:PSII associated light-harvesting complex II catabolic process"/>
    <property type="evidence" value="ECO:0007669"/>
    <property type="project" value="TreeGrafter"/>
</dbReference>
<dbReference type="GO" id="GO:0015996">
    <property type="term" value="P:chlorophyll catabolic process"/>
    <property type="evidence" value="ECO:0007669"/>
    <property type="project" value="TreeGrafter"/>
</dbReference>
<evidence type="ECO:0008006" key="4">
    <source>
        <dbReference type="Google" id="ProtNLM"/>
    </source>
</evidence>
<dbReference type="PRINTS" id="PR00081">
    <property type="entry name" value="GDHRDH"/>
</dbReference>
<dbReference type="PANTHER" id="PTHR24314:SF15">
    <property type="entry name" value="CHLOROPHYLL(IDE) B REDUCTASE NOL, CHLOROPLASTIC"/>
    <property type="match status" value="1"/>
</dbReference>
<evidence type="ECO:0000313" key="3">
    <source>
        <dbReference type="Proteomes" id="UP001428341"/>
    </source>
</evidence>
<reference evidence="2 3" key="1">
    <citation type="submission" date="2024-05" db="EMBL/GenBank/DDBJ databases">
        <title>Haplotype-resolved chromosome-level genome assembly of Huyou (Citrus changshanensis).</title>
        <authorList>
            <person name="Miao C."/>
            <person name="Chen W."/>
            <person name="Wu Y."/>
            <person name="Wang L."/>
            <person name="Zhao S."/>
            <person name="Grierson D."/>
            <person name="Xu C."/>
            <person name="Chen K."/>
        </authorList>
    </citation>
    <scope>NUCLEOTIDE SEQUENCE [LARGE SCALE GENOMIC DNA]</scope>
    <source>
        <strain evidence="2">01-14</strain>
        <tissue evidence="2">Leaf</tissue>
    </source>
</reference>
<keyword evidence="3" id="KW-1185">Reference proteome</keyword>
<dbReference type="Pfam" id="PF00106">
    <property type="entry name" value="adh_short"/>
    <property type="match status" value="3"/>
</dbReference>
<comment type="caution">
    <text evidence="2">The sequence shown here is derived from an EMBL/GenBank/DDBJ whole genome shotgun (WGS) entry which is preliminary data.</text>
</comment>
<dbReference type="SUPFAM" id="SSF51735">
    <property type="entry name" value="NAD(P)-binding Rossmann-fold domains"/>
    <property type="match status" value="1"/>
</dbReference>
<dbReference type="InterPro" id="IPR036291">
    <property type="entry name" value="NAD(P)-bd_dom_sf"/>
</dbReference>